<sequence length="102" mass="10982">MSRDVLVATFATPLVVVSVRRSTSAPLSNLARIASQPMTDPTKDVALAIWWKRLKAAPADNVEKAKELCTSGKLKELAYDSLDVLITLLDTVGPLLPPPGKQ</sequence>
<evidence type="ECO:0000313" key="2">
    <source>
        <dbReference type="Proteomes" id="UP000485058"/>
    </source>
</evidence>
<organism evidence="1 2">
    <name type="scientific">Haematococcus lacustris</name>
    <name type="common">Green alga</name>
    <name type="synonym">Haematococcus pluvialis</name>
    <dbReference type="NCBI Taxonomy" id="44745"/>
    <lineage>
        <taxon>Eukaryota</taxon>
        <taxon>Viridiplantae</taxon>
        <taxon>Chlorophyta</taxon>
        <taxon>core chlorophytes</taxon>
        <taxon>Chlorophyceae</taxon>
        <taxon>CS clade</taxon>
        <taxon>Chlamydomonadales</taxon>
        <taxon>Haematococcaceae</taxon>
        <taxon>Haematococcus</taxon>
    </lineage>
</organism>
<dbReference type="Proteomes" id="UP000485058">
    <property type="component" value="Unassembled WGS sequence"/>
</dbReference>
<keyword evidence="2" id="KW-1185">Reference proteome</keyword>
<proteinExistence type="predicted"/>
<evidence type="ECO:0000313" key="1">
    <source>
        <dbReference type="EMBL" id="GFH20340.1"/>
    </source>
</evidence>
<comment type="caution">
    <text evidence="1">The sequence shown here is derived from an EMBL/GenBank/DDBJ whole genome shotgun (WGS) entry which is preliminary data.</text>
</comment>
<gene>
    <name evidence="1" type="ORF">HaLaN_17447</name>
</gene>
<dbReference type="AlphaFoldDB" id="A0A699ZGN4"/>
<name>A0A699ZGN4_HAELA</name>
<reference evidence="1 2" key="1">
    <citation type="submission" date="2020-02" db="EMBL/GenBank/DDBJ databases">
        <title>Draft genome sequence of Haematococcus lacustris strain NIES-144.</title>
        <authorList>
            <person name="Morimoto D."/>
            <person name="Nakagawa S."/>
            <person name="Yoshida T."/>
            <person name="Sawayama S."/>
        </authorList>
    </citation>
    <scope>NUCLEOTIDE SEQUENCE [LARGE SCALE GENOMIC DNA]</scope>
    <source>
        <strain evidence="1 2">NIES-144</strain>
    </source>
</reference>
<protein>
    <submittedName>
        <fullName evidence="1">Uncharacterized protein</fullName>
    </submittedName>
</protein>
<dbReference type="EMBL" id="BLLF01001617">
    <property type="protein sequence ID" value="GFH20340.1"/>
    <property type="molecule type" value="Genomic_DNA"/>
</dbReference>
<accession>A0A699ZGN4</accession>